<dbReference type="AlphaFoldDB" id="A0A6A5T902"/>
<dbReference type="InterPro" id="IPR050613">
    <property type="entry name" value="Sec_Metabolite_Reg"/>
</dbReference>
<dbReference type="GO" id="GO:0003677">
    <property type="term" value="F:DNA binding"/>
    <property type="evidence" value="ECO:0007669"/>
    <property type="project" value="InterPro"/>
</dbReference>
<evidence type="ECO:0000259" key="5">
    <source>
        <dbReference type="PROSITE" id="PS50048"/>
    </source>
</evidence>
<dbReference type="GO" id="GO:0008270">
    <property type="term" value="F:zinc ion binding"/>
    <property type="evidence" value="ECO:0007669"/>
    <property type="project" value="InterPro"/>
</dbReference>
<feature type="region of interest" description="Disordered" evidence="4">
    <location>
        <begin position="1"/>
        <end position="22"/>
    </location>
</feature>
<keyword evidence="7" id="KW-1185">Reference proteome</keyword>
<feature type="compositionally biased region" description="Polar residues" evidence="4">
    <location>
        <begin position="72"/>
        <end position="82"/>
    </location>
</feature>
<dbReference type="SMART" id="SM00906">
    <property type="entry name" value="Fungal_trans"/>
    <property type="match status" value="1"/>
</dbReference>
<name>A0A6A5T902_9PLEO</name>
<dbReference type="InterPro" id="IPR001138">
    <property type="entry name" value="Zn2Cys6_DnaBD"/>
</dbReference>
<evidence type="ECO:0000313" key="6">
    <source>
        <dbReference type="EMBL" id="KAF1948730.1"/>
    </source>
</evidence>
<dbReference type="EMBL" id="ML977050">
    <property type="protein sequence ID" value="KAF1948730.1"/>
    <property type="molecule type" value="Genomic_DNA"/>
</dbReference>
<dbReference type="GO" id="GO:0000981">
    <property type="term" value="F:DNA-binding transcription factor activity, RNA polymerase II-specific"/>
    <property type="evidence" value="ECO:0007669"/>
    <property type="project" value="InterPro"/>
</dbReference>
<evidence type="ECO:0000256" key="4">
    <source>
        <dbReference type="SAM" id="MobiDB-lite"/>
    </source>
</evidence>
<reference evidence="6" key="1">
    <citation type="journal article" date="2020" name="Stud. Mycol.">
        <title>101 Dothideomycetes genomes: a test case for predicting lifestyles and emergence of pathogens.</title>
        <authorList>
            <person name="Haridas S."/>
            <person name="Albert R."/>
            <person name="Binder M."/>
            <person name="Bloem J."/>
            <person name="Labutti K."/>
            <person name="Salamov A."/>
            <person name="Andreopoulos B."/>
            <person name="Baker S."/>
            <person name="Barry K."/>
            <person name="Bills G."/>
            <person name="Bluhm B."/>
            <person name="Cannon C."/>
            <person name="Castanera R."/>
            <person name="Culley D."/>
            <person name="Daum C."/>
            <person name="Ezra D."/>
            <person name="Gonzalez J."/>
            <person name="Henrissat B."/>
            <person name="Kuo A."/>
            <person name="Liang C."/>
            <person name="Lipzen A."/>
            <person name="Lutzoni F."/>
            <person name="Magnuson J."/>
            <person name="Mondo S."/>
            <person name="Nolan M."/>
            <person name="Ohm R."/>
            <person name="Pangilinan J."/>
            <person name="Park H.-J."/>
            <person name="Ramirez L."/>
            <person name="Alfaro M."/>
            <person name="Sun H."/>
            <person name="Tritt A."/>
            <person name="Yoshinaga Y."/>
            <person name="Zwiers L.-H."/>
            <person name="Turgeon B."/>
            <person name="Goodwin S."/>
            <person name="Spatafora J."/>
            <person name="Crous P."/>
            <person name="Grigoriev I."/>
        </authorList>
    </citation>
    <scope>NUCLEOTIDE SEQUENCE</scope>
    <source>
        <strain evidence="6">CBS 675.92</strain>
    </source>
</reference>
<dbReference type="CDD" id="cd00067">
    <property type="entry name" value="GAL4"/>
    <property type="match status" value="1"/>
</dbReference>
<accession>A0A6A5T902</accession>
<organism evidence="6 7">
    <name type="scientific">Byssothecium circinans</name>
    <dbReference type="NCBI Taxonomy" id="147558"/>
    <lineage>
        <taxon>Eukaryota</taxon>
        <taxon>Fungi</taxon>
        <taxon>Dikarya</taxon>
        <taxon>Ascomycota</taxon>
        <taxon>Pezizomycotina</taxon>
        <taxon>Dothideomycetes</taxon>
        <taxon>Pleosporomycetidae</taxon>
        <taxon>Pleosporales</taxon>
        <taxon>Massarineae</taxon>
        <taxon>Massarinaceae</taxon>
        <taxon>Byssothecium</taxon>
    </lineage>
</organism>
<comment type="subcellular location">
    <subcellularLocation>
        <location evidence="1">Nucleus</location>
    </subcellularLocation>
</comment>
<keyword evidence="2" id="KW-0479">Metal-binding</keyword>
<feature type="domain" description="Zn(2)-C6 fungal-type" evidence="5">
    <location>
        <begin position="27"/>
        <end position="57"/>
    </location>
</feature>
<dbReference type="GO" id="GO:0005634">
    <property type="term" value="C:nucleus"/>
    <property type="evidence" value="ECO:0007669"/>
    <property type="project" value="UniProtKB-SubCell"/>
</dbReference>
<gene>
    <name evidence="6" type="ORF">CC80DRAFT_458789</name>
</gene>
<feature type="region of interest" description="Disordered" evidence="4">
    <location>
        <begin position="128"/>
        <end position="153"/>
    </location>
</feature>
<dbReference type="SMART" id="SM00066">
    <property type="entry name" value="GAL4"/>
    <property type="match status" value="1"/>
</dbReference>
<feature type="region of interest" description="Disordered" evidence="4">
    <location>
        <begin position="633"/>
        <end position="676"/>
    </location>
</feature>
<dbReference type="PROSITE" id="PS00463">
    <property type="entry name" value="ZN2_CY6_FUNGAL_1"/>
    <property type="match status" value="1"/>
</dbReference>
<dbReference type="InterPro" id="IPR036864">
    <property type="entry name" value="Zn2-C6_fun-type_DNA-bd_sf"/>
</dbReference>
<dbReference type="Proteomes" id="UP000800035">
    <property type="component" value="Unassembled WGS sequence"/>
</dbReference>
<dbReference type="Gene3D" id="4.10.240.10">
    <property type="entry name" value="Zn(2)-C6 fungal-type DNA-binding domain"/>
    <property type="match status" value="1"/>
</dbReference>
<dbReference type="Pfam" id="PF04082">
    <property type="entry name" value="Fungal_trans"/>
    <property type="match status" value="1"/>
</dbReference>
<dbReference type="SUPFAM" id="SSF57701">
    <property type="entry name" value="Zn2/Cys6 DNA-binding domain"/>
    <property type="match status" value="1"/>
</dbReference>
<dbReference type="PANTHER" id="PTHR31001:SF77">
    <property type="entry name" value="TRANSCRIPTION FACTOR, PUTATIVE (AFU_ORTHOLOGUE AFUA_3G12940)-RELATED"/>
    <property type="match status" value="1"/>
</dbReference>
<dbReference type="PROSITE" id="PS50048">
    <property type="entry name" value="ZN2_CY6_FUNGAL_2"/>
    <property type="match status" value="1"/>
</dbReference>
<evidence type="ECO:0000256" key="1">
    <source>
        <dbReference type="ARBA" id="ARBA00004123"/>
    </source>
</evidence>
<feature type="region of interest" description="Disordered" evidence="4">
    <location>
        <begin position="64"/>
        <end position="87"/>
    </location>
</feature>
<evidence type="ECO:0000256" key="3">
    <source>
        <dbReference type="ARBA" id="ARBA00023242"/>
    </source>
</evidence>
<sequence length="774" mass="87098">MSPPSSTPHSPGSRAKPPGGRHRVISSCLTCRRRKVRCDHVHPICGACARGNHVCTYATDGAPGAGIGPNGSRISKMSTSQGKARGGDVQARLERLEHLLEMVVKAPGNQPSNYGHRENLDGLVQQESRIQPSPSNSQSSQQGMSSDNHNGTLLLDGEQTKFVSSLHYALLADEIQDIKALLGDQEEERNDSPTQNNLIHLLSLGRARIGQTLEQLIPTSQDHRDTLLGAFFCNVDHMVHITHKPTLIRKFHGYMKETHPMSFAVFYAAINSLPPTVVENRFGEKKEDMLAKFELGVEISLARENYLTTPSLEVFQAFMIWLTCITREEEMGKAWTLLGIALRIALDQGLHRDPSLFPAGSWDVVTIELRRRTWHQVCHLEFRAAECKGQEPSISEDDYTTLLPRNIEDEDLIEGASPGLTPYDQEKFTTSTFQLVRFMGMRALCRIVKSTYRLERKMMESGLHGRLGPDPAQELRNIYEEIKTMVNEMHEEKYRKYIRFCSPEVGIQRLTIGLSALLEWRCYLLFWLRMPRAYRDVVFSNEIRRSIFEKSVSCIETLNSATVDVDAARFQWHIGSHSAFQAIMHILSELRNPLFDAPDRQRALRALRLSRSLKETNDTKPWQAIKSMIDKVTGDTAVSRTSDSDTSSSYTSPRQRQLSSVPTTFPPTDPPATASPYVATTQESLLPTTTQMVGMQVQQQESPGIPPLDNAQMDYMQFDWNEMNFNNIVGSTESGTAAEMPEFDFGFWGDPINFGAEQLTALPMDAEIYSPWEA</sequence>
<dbReference type="PANTHER" id="PTHR31001">
    <property type="entry name" value="UNCHARACTERIZED TRANSCRIPTIONAL REGULATORY PROTEIN"/>
    <property type="match status" value="1"/>
</dbReference>
<evidence type="ECO:0000313" key="7">
    <source>
        <dbReference type="Proteomes" id="UP000800035"/>
    </source>
</evidence>
<dbReference type="InterPro" id="IPR007219">
    <property type="entry name" value="XnlR_reg_dom"/>
</dbReference>
<dbReference type="Pfam" id="PF00172">
    <property type="entry name" value="Zn_clus"/>
    <property type="match status" value="1"/>
</dbReference>
<evidence type="ECO:0000256" key="2">
    <source>
        <dbReference type="ARBA" id="ARBA00022723"/>
    </source>
</evidence>
<keyword evidence="3" id="KW-0539">Nucleus</keyword>
<feature type="compositionally biased region" description="Low complexity" evidence="4">
    <location>
        <begin position="128"/>
        <end position="146"/>
    </location>
</feature>
<dbReference type="CDD" id="cd12148">
    <property type="entry name" value="fungal_TF_MHR"/>
    <property type="match status" value="1"/>
</dbReference>
<dbReference type="GO" id="GO:0006351">
    <property type="term" value="P:DNA-templated transcription"/>
    <property type="evidence" value="ECO:0007669"/>
    <property type="project" value="InterPro"/>
</dbReference>
<protein>
    <recommendedName>
        <fullName evidence="5">Zn(2)-C6 fungal-type domain-containing protein</fullName>
    </recommendedName>
</protein>
<dbReference type="OrthoDB" id="424974at2759"/>
<feature type="compositionally biased region" description="Low complexity" evidence="4">
    <location>
        <begin position="635"/>
        <end position="652"/>
    </location>
</feature>
<proteinExistence type="predicted"/>